<evidence type="ECO:0000313" key="1">
    <source>
        <dbReference type="EMBL" id="CAI9708458.1"/>
    </source>
</evidence>
<name>A0ACB0F5U3_RANTA</name>
<proteinExistence type="predicted"/>
<protein>
    <submittedName>
        <fullName evidence="1">Uncharacterized protein</fullName>
    </submittedName>
</protein>
<organism evidence="1 2">
    <name type="scientific">Rangifer tarandus platyrhynchus</name>
    <name type="common">Svalbard reindeer</name>
    <dbReference type="NCBI Taxonomy" id="3082113"/>
    <lineage>
        <taxon>Eukaryota</taxon>
        <taxon>Metazoa</taxon>
        <taxon>Chordata</taxon>
        <taxon>Craniata</taxon>
        <taxon>Vertebrata</taxon>
        <taxon>Euteleostomi</taxon>
        <taxon>Mammalia</taxon>
        <taxon>Eutheria</taxon>
        <taxon>Laurasiatheria</taxon>
        <taxon>Artiodactyla</taxon>
        <taxon>Ruminantia</taxon>
        <taxon>Pecora</taxon>
        <taxon>Cervidae</taxon>
        <taxon>Odocoileinae</taxon>
        <taxon>Rangifer</taxon>
    </lineage>
</organism>
<dbReference type="EMBL" id="OX596117">
    <property type="protein sequence ID" value="CAI9708458.1"/>
    <property type="molecule type" value="Genomic_DNA"/>
</dbReference>
<dbReference type="Proteomes" id="UP001162501">
    <property type="component" value="Chromosome 33"/>
</dbReference>
<gene>
    <name evidence="1" type="ORF">MRATA1EN3_LOCUS19671</name>
</gene>
<accession>A0ACB0F5U3</accession>
<reference evidence="1" key="1">
    <citation type="submission" date="2023-05" db="EMBL/GenBank/DDBJ databases">
        <authorList>
            <consortium name="ELIXIR-Norway"/>
        </authorList>
    </citation>
    <scope>NUCLEOTIDE SEQUENCE</scope>
</reference>
<sequence>MAAAGGLWSCADPSRWAAVLECCGVVLRARAGPQGRLEALDRWYREELPAAIEARAEKHVTRDELERLLEWKLARGRFRPRLRQLVAANSPELVVQRSAAALRLLPDMHAAVMALCTLRGVGPATASAVLAARAPEAAAFMSEEAVAAVPGLPTLQYTVKHYLLYLSRMQERATALSQGSASRLWAPRRVGMALWTWAAGRKMCPNLLPNLGPGLVPAEDTRPAKKRRTQAEGLGCGPEPAHLPCDLRP</sequence>
<evidence type="ECO:0000313" key="2">
    <source>
        <dbReference type="Proteomes" id="UP001162501"/>
    </source>
</evidence>